<feature type="region of interest" description="Disordered" evidence="3">
    <location>
        <begin position="170"/>
        <end position="385"/>
    </location>
</feature>
<evidence type="ECO:0008006" key="6">
    <source>
        <dbReference type="Google" id="ProtNLM"/>
    </source>
</evidence>
<dbReference type="GO" id="GO:0005730">
    <property type="term" value="C:nucleolus"/>
    <property type="evidence" value="ECO:0007669"/>
    <property type="project" value="TreeGrafter"/>
</dbReference>
<feature type="region of interest" description="Disordered" evidence="3">
    <location>
        <begin position="1"/>
        <end position="39"/>
    </location>
</feature>
<dbReference type="InterPro" id="IPR013256">
    <property type="entry name" value="Chromatin_SPT2"/>
</dbReference>
<sequence>MAEYDLDEYEDYEDDVGEYEEEGGEYEEQEEEDRLPTQEEIEYLELRQKLKESIRRKMKKDPSSNLASAQDKKNKMPYDNFGSFFGPSQPVIAQRVIQESKSLLENPHLAERVSKAKNVQNKGGSSTPVVSKPRPNGQRPLKVNNSARPKAKIQMLKNTRDYSFLLSDDAELPIPQKNPPKSVLSPKPDIHMSQRQPINGGRKLINGHHEERKPLPTSSQTRPKAGQQSQRPSSASKLPSTSLDSRKQLGRNEGSGPGRPSGQKPIPSKRPMVVNRSKVVHPPVSRGSIPTGHKPQPSRPQPSSLHRKPLEHKDDRRPTMGNIVRKPDVSSKPQMKQQPVRPPARSQARPPVRPQARPQANPQPREQLKKRPVRPFDDEDDDDDKAINMIRNMFGYNPNRYRGVNDDDDSDMEAGFDDIMMEEKRSARIAAKEDEEELKKIEEEERRERMRKAAKKRKLSQR</sequence>
<dbReference type="GO" id="GO:0006334">
    <property type="term" value="P:nucleosome assembly"/>
    <property type="evidence" value="ECO:0007669"/>
    <property type="project" value="TreeGrafter"/>
</dbReference>
<dbReference type="PANTHER" id="PTHR22691">
    <property type="entry name" value="YEAST SPT2-RELATED"/>
    <property type="match status" value="1"/>
</dbReference>
<keyword evidence="2" id="KW-0175">Coiled coil</keyword>
<feature type="compositionally biased region" description="Basic residues" evidence="3">
    <location>
        <begin position="449"/>
        <end position="462"/>
    </location>
</feature>
<proteinExistence type="inferred from homology"/>
<evidence type="ECO:0000256" key="1">
    <source>
        <dbReference type="ARBA" id="ARBA00006461"/>
    </source>
</evidence>
<reference evidence="4 5" key="1">
    <citation type="submission" date="2024-04" db="EMBL/GenBank/DDBJ databases">
        <title>The reference genome of an endangered Asteraceae, Deinandra increscens subsp. villosa, native to the Central Coast of California.</title>
        <authorList>
            <person name="Guilliams M."/>
            <person name="Hasenstab-Lehman K."/>
            <person name="Meyer R."/>
            <person name="Mcevoy S."/>
        </authorList>
    </citation>
    <scope>NUCLEOTIDE SEQUENCE [LARGE SCALE GENOMIC DNA]</scope>
    <source>
        <tissue evidence="4">Leaf</tissue>
    </source>
</reference>
<dbReference type="GO" id="GO:0042393">
    <property type="term" value="F:histone binding"/>
    <property type="evidence" value="ECO:0007669"/>
    <property type="project" value="TreeGrafter"/>
</dbReference>
<dbReference type="Proteomes" id="UP001408789">
    <property type="component" value="Unassembled WGS sequence"/>
</dbReference>
<evidence type="ECO:0000313" key="5">
    <source>
        <dbReference type="Proteomes" id="UP001408789"/>
    </source>
</evidence>
<evidence type="ECO:0000256" key="2">
    <source>
        <dbReference type="ARBA" id="ARBA00023054"/>
    </source>
</evidence>
<feature type="region of interest" description="Disordered" evidence="3">
    <location>
        <begin position="54"/>
        <end position="82"/>
    </location>
</feature>
<dbReference type="PANTHER" id="PTHR22691:SF8">
    <property type="entry name" value="PROTEIN SPT2 HOMOLOG"/>
    <property type="match status" value="1"/>
</dbReference>
<feature type="region of interest" description="Disordered" evidence="3">
    <location>
        <begin position="107"/>
        <end position="151"/>
    </location>
</feature>
<feature type="compositionally biased region" description="Polar residues" evidence="3">
    <location>
        <begin position="216"/>
        <end position="243"/>
    </location>
</feature>
<evidence type="ECO:0000256" key="3">
    <source>
        <dbReference type="SAM" id="MobiDB-lite"/>
    </source>
</evidence>
<feature type="region of interest" description="Disordered" evidence="3">
    <location>
        <begin position="427"/>
        <end position="462"/>
    </location>
</feature>
<feature type="compositionally biased region" description="Low complexity" evidence="3">
    <location>
        <begin position="337"/>
        <end position="365"/>
    </location>
</feature>
<gene>
    <name evidence="4" type="ORF">SSX86_020673</name>
</gene>
<organism evidence="4 5">
    <name type="scientific">Deinandra increscens subsp. villosa</name>
    <dbReference type="NCBI Taxonomy" id="3103831"/>
    <lineage>
        <taxon>Eukaryota</taxon>
        <taxon>Viridiplantae</taxon>
        <taxon>Streptophyta</taxon>
        <taxon>Embryophyta</taxon>
        <taxon>Tracheophyta</taxon>
        <taxon>Spermatophyta</taxon>
        <taxon>Magnoliopsida</taxon>
        <taxon>eudicotyledons</taxon>
        <taxon>Gunneridae</taxon>
        <taxon>Pentapetalae</taxon>
        <taxon>asterids</taxon>
        <taxon>campanulids</taxon>
        <taxon>Asterales</taxon>
        <taxon>Asteraceae</taxon>
        <taxon>Asteroideae</taxon>
        <taxon>Heliantheae alliance</taxon>
        <taxon>Madieae</taxon>
        <taxon>Madiinae</taxon>
        <taxon>Deinandra</taxon>
    </lineage>
</organism>
<comment type="caution">
    <text evidence="4">The sequence shown here is derived from an EMBL/GenBank/DDBJ whole genome shotgun (WGS) entry which is preliminary data.</text>
</comment>
<dbReference type="SMART" id="SM00784">
    <property type="entry name" value="SPT2"/>
    <property type="match status" value="1"/>
</dbReference>
<name>A0AAP0GTN6_9ASTR</name>
<dbReference type="Pfam" id="PF08243">
    <property type="entry name" value="SPT2"/>
    <property type="match status" value="1"/>
</dbReference>
<dbReference type="AlphaFoldDB" id="A0AAP0GTN6"/>
<keyword evidence="5" id="KW-1185">Reference proteome</keyword>
<comment type="similarity">
    <text evidence="1">Belongs to the SPT2 family.</text>
</comment>
<accession>A0AAP0GTN6</accession>
<feature type="compositionally biased region" description="Polar residues" evidence="3">
    <location>
        <begin position="117"/>
        <end position="129"/>
    </location>
</feature>
<protein>
    <recommendedName>
        <fullName evidence="6">Protein SPT2 homolog</fullName>
    </recommendedName>
</protein>
<dbReference type="GO" id="GO:0003677">
    <property type="term" value="F:DNA binding"/>
    <property type="evidence" value="ECO:0007669"/>
    <property type="project" value="TreeGrafter"/>
</dbReference>
<evidence type="ECO:0000313" key="4">
    <source>
        <dbReference type="EMBL" id="KAK9059969.1"/>
    </source>
</evidence>
<dbReference type="EMBL" id="JBCNJP010000020">
    <property type="protein sequence ID" value="KAK9059969.1"/>
    <property type="molecule type" value="Genomic_DNA"/>
</dbReference>
<dbReference type="GO" id="GO:0006360">
    <property type="term" value="P:transcription by RNA polymerase I"/>
    <property type="evidence" value="ECO:0007669"/>
    <property type="project" value="TreeGrafter"/>
</dbReference>
<feature type="compositionally biased region" description="Basic and acidic residues" evidence="3">
    <location>
        <begin position="427"/>
        <end position="448"/>
    </location>
</feature>